<feature type="compositionally biased region" description="Basic and acidic residues" evidence="1">
    <location>
        <begin position="239"/>
        <end position="251"/>
    </location>
</feature>
<feature type="compositionally biased region" description="Basic residues" evidence="1">
    <location>
        <begin position="276"/>
        <end position="287"/>
    </location>
</feature>
<dbReference type="PANTHER" id="PTHR37198:SF1">
    <property type="entry name" value="NUCLEOLIN"/>
    <property type="match status" value="1"/>
</dbReference>
<gene>
    <name evidence="2" type="ORF">BUALT_Bualt01G0117200</name>
</gene>
<evidence type="ECO:0000313" key="3">
    <source>
        <dbReference type="Proteomes" id="UP000826271"/>
    </source>
</evidence>
<organism evidence="2 3">
    <name type="scientific">Buddleja alternifolia</name>
    <dbReference type="NCBI Taxonomy" id="168488"/>
    <lineage>
        <taxon>Eukaryota</taxon>
        <taxon>Viridiplantae</taxon>
        <taxon>Streptophyta</taxon>
        <taxon>Embryophyta</taxon>
        <taxon>Tracheophyta</taxon>
        <taxon>Spermatophyta</taxon>
        <taxon>Magnoliopsida</taxon>
        <taxon>eudicotyledons</taxon>
        <taxon>Gunneridae</taxon>
        <taxon>Pentapetalae</taxon>
        <taxon>asterids</taxon>
        <taxon>lamiids</taxon>
        <taxon>Lamiales</taxon>
        <taxon>Scrophulariaceae</taxon>
        <taxon>Buddlejeae</taxon>
        <taxon>Buddleja</taxon>
    </lineage>
</organism>
<dbReference type="Proteomes" id="UP000826271">
    <property type="component" value="Unassembled WGS sequence"/>
</dbReference>
<sequence length="643" mass="71757">MEWEIVDYSEDEDEEKEKSKLGWILSAGLRLGKKLVITGVVISSVPIVVPPLVVISALGMAFSVPFGFVFASYACTQKLMSKLLLLPPSSSSSQMIDDEEEEDEGILVDYDIIEKEEKEQGEALKDGIEMRIELADDGPGAEQEISSVKFTDKEAGYEELDVEGKDDQINPNDLTADDEKPYAFNITAVDGGNAIKTHHVVAQEVLRNTEHMQILDVKTTIMPMPLSSTSSQTNNFNEEVEKNENVERNDENVFSEMKGTDKETVTKEKSSSSKKFERRAKRKKSSGKRKEAEGEKKRHEKEKELLLEETKTSSSEKGKVEAVEKEQSQQVVVEEEKNVVDDVCSSEKEHAHESEDLNNNIQARIIENIVVIDDDSGSSLEKEEKPMWQGQSVRNGVVSDEAKMSTDLVASAAKTSFENNLILNGKVGVGEKVSQEVVIEEEKDIQDVSSDSAARQHIMLESHEDLNDNIQTSSGENIVMNDDLEKFEKPLEKEEKPVSLKMSSQGQSVVLRDGVLSEANMSCTGLVTSETSEENYTKIADDLENSSRVAPSKLEHNEETPELKEEEDASALAYRDEEKIWKEIEAIRVIVGFRAPTCPSYFDELKALYLFTGIEPPSSFTNPSDIPEFCNKLRFLKSVIGLK</sequence>
<dbReference type="AlphaFoldDB" id="A0AAV6YCB3"/>
<protein>
    <submittedName>
        <fullName evidence="2">Uncharacterized protein</fullName>
    </submittedName>
</protein>
<name>A0AAV6YCB3_9LAMI</name>
<feature type="compositionally biased region" description="Basic and acidic residues" evidence="1">
    <location>
        <begin position="258"/>
        <end position="275"/>
    </location>
</feature>
<feature type="compositionally biased region" description="Basic and acidic residues" evidence="1">
    <location>
        <begin position="288"/>
        <end position="327"/>
    </location>
</feature>
<feature type="region of interest" description="Disordered" evidence="1">
    <location>
        <begin position="547"/>
        <end position="569"/>
    </location>
</feature>
<accession>A0AAV6YCB3</accession>
<feature type="region of interest" description="Disordered" evidence="1">
    <location>
        <begin position="225"/>
        <end position="338"/>
    </location>
</feature>
<evidence type="ECO:0000313" key="2">
    <source>
        <dbReference type="EMBL" id="KAG8390762.1"/>
    </source>
</evidence>
<keyword evidence="3" id="KW-1185">Reference proteome</keyword>
<proteinExistence type="predicted"/>
<comment type="caution">
    <text evidence="2">The sequence shown here is derived from an EMBL/GenBank/DDBJ whole genome shotgun (WGS) entry which is preliminary data.</text>
</comment>
<reference evidence="2" key="1">
    <citation type="submission" date="2019-10" db="EMBL/GenBank/DDBJ databases">
        <authorList>
            <person name="Zhang R."/>
            <person name="Pan Y."/>
            <person name="Wang J."/>
            <person name="Ma R."/>
            <person name="Yu S."/>
        </authorList>
    </citation>
    <scope>NUCLEOTIDE SEQUENCE</scope>
    <source>
        <strain evidence="2">LA-IB0</strain>
        <tissue evidence="2">Leaf</tissue>
    </source>
</reference>
<feature type="compositionally biased region" description="Basic and acidic residues" evidence="1">
    <location>
        <begin position="553"/>
        <end position="563"/>
    </location>
</feature>
<dbReference type="EMBL" id="WHWC01000001">
    <property type="protein sequence ID" value="KAG8390762.1"/>
    <property type="molecule type" value="Genomic_DNA"/>
</dbReference>
<dbReference type="PANTHER" id="PTHR37198">
    <property type="entry name" value="NUCLEOLIN"/>
    <property type="match status" value="1"/>
</dbReference>
<evidence type="ECO:0000256" key="1">
    <source>
        <dbReference type="SAM" id="MobiDB-lite"/>
    </source>
</evidence>